<dbReference type="InterPro" id="IPR004509">
    <property type="entry name" value="Competence_ComEA_HhH"/>
</dbReference>
<name>A0A0K6GSJ9_9NEIS</name>
<feature type="chain" id="PRO_5005503617" evidence="2">
    <location>
        <begin position="22"/>
        <end position="107"/>
    </location>
</feature>
<evidence type="ECO:0000256" key="2">
    <source>
        <dbReference type="SAM" id="SignalP"/>
    </source>
</evidence>
<feature type="signal peptide" evidence="2">
    <location>
        <begin position="1"/>
        <end position="21"/>
    </location>
</feature>
<dbReference type="EMBL" id="CYHA01000001">
    <property type="protein sequence ID" value="CUA81690.1"/>
    <property type="molecule type" value="Genomic_DNA"/>
</dbReference>
<dbReference type="RefSeq" id="WP_055433207.1">
    <property type="nucleotide sequence ID" value="NZ_CYHA01000001.1"/>
</dbReference>
<dbReference type="SUPFAM" id="SSF47781">
    <property type="entry name" value="RuvA domain 2-like"/>
    <property type="match status" value="1"/>
</dbReference>
<dbReference type="OrthoDB" id="8687931at2"/>
<dbReference type="InterPro" id="IPR010994">
    <property type="entry name" value="RuvA_2-like"/>
</dbReference>
<dbReference type="NCBIfam" id="TIGR00426">
    <property type="entry name" value="competence protein ComEA helix-hairpin-helix repeat region"/>
    <property type="match status" value="1"/>
</dbReference>
<dbReference type="GO" id="GO:0003677">
    <property type="term" value="F:DNA binding"/>
    <property type="evidence" value="ECO:0007669"/>
    <property type="project" value="InterPro"/>
</dbReference>
<accession>A0A0K6GSJ9</accession>
<feature type="domain" description="Helix-hairpin-helix DNA-binding motif class 1" evidence="3">
    <location>
        <begin position="31"/>
        <end position="50"/>
    </location>
</feature>
<dbReference type="GO" id="GO:0006281">
    <property type="term" value="P:DNA repair"/>
    <property type="evidence" value="ECO:0007669"/>
    <property type="project" value="InterPro"/>
</dbReference>
<dbReference type="GO" id="GO:0015628">
    <property type="term" value="P:protein secretion by the type II secretion system"/>
    <property type="evidence" value="ECO:0007669"/>
    <property type="project" value="TreeGrafter"/>
</dbReference>
<evidence type="ECO:0000256" key="1">
    <source>
        <dbReference type="SAM" id="MobiDB-lite"/>
    </source>
</evidence>
<dbReference type="AlphaFoldDB" id="A0A0K6GSJ9"/>
<dbReference type="Proteomes" id="UP000243535">
    <property type="component" value="Unassembled WGS sequence"/>
</dbReference>
<evidence type="ECO:0000259" key="3">
    <source>
        <dbReference type="SMART" id="SM00278"/>
    </source>
</evidence>
<dbReference type="GO" id="GO:0015627">
    <property type="term" value="C:type II protein secretion system complex"/>
    <property type="evidence" value="ECO:0007669"/>
    <property type="project" value="TreeGrafter"/>
</dbReference>
<dbReference type="PANTHER" id="PTHR21180:SF32">
    <property type="entry name" value="ENDONUCLEASE_EXONUCLEASE_PHOSPHATASE FAMILY DOMAIN-CONTAINING PROTEIN 1"/>
    <property type="match status" value="1"/>
</dbReference>
<proteinExistence type="predicted"/>
<dbReference type="PANTHER" id="PTHR21180">
    <property type="entry name" value="ENDONUCLEASE/EXONUCLEASE/PHOSPHATASE FAMILY DOMAIN-CONTAINING PROTEIN 1"/>
    <property type="match status" value="1"/>
</dbReference>
<gene>
    <name evidence="4" type="ORF">Ga0061063_0533</name>
</gene>
<reference evidence="5" key="1">
    <citation type="submission" date="2015-08" db="EMBL/GenBank/DDBJ databases">
        <authorList>
            <person name="Varghese N."/>
        </authorList>
    </citation>
    <scope>NUCLEOTIDE SEQUENCE [LARGE SCALE GENOMIC DNA]</scope>
    <source>
        <strain evidence="5">DSM 17901</strain>
    </source>
</reference>
<dbReference type="InterPro" id="IPR051675">
    <property type="entry name" value="Endo/Exo/Phosphatase_dom_1"/>
</dbReference>
<dbReference type="Pfam" id="PF12836">
    <property type="entry name" value="HHH_3"/>
    <property type="match status" value="1"/>
</dbReference>
<evidence type="ECO:0000313" key="4">
    <source>
        <dbReference type="EMBL" id="CUA81690.1"/>
    </source>
</evidence>
<protein>
    <submittedName>
        <fullName evidence="4">Competence protein ComEA helix-hairpin-helix repeat region</fullName>
    </submittedName>
</protein>
<feature type="domain" description="Helix-hairpin-helix DNA-binding motif class 1" evidence="3">
    <location>
        <begin position="61"/>
        <end position="80"/>
    </location>
</feature>
<keyword evidence="5" id="KW-1185">Reference proteome</keyword>
<dbReference type="Gene3D" id="1.10.150.280">
    <property type="entry name" value="AF1531-like domain"/>
    <property type="match status" value="1"/>
</dbReference>
<keyword evidence="2" id="KW-0732">Signal</keyword>
<dbReference type="SMART" id="SM00278">
    <property type="entry name" value="HhH1"/>
    <property type="match status" value="2"/>
</dbReference>
<sequence>MIKTLLASMAAGLLLATSAFAAVNLNTASQAELETLNGIGPVKAKAILEYRTKHGAFKSVDDLKNVAGFGDKTVEKLRKEVVVGSAAKPAAQKPAPAAAKPAAAVKP</sequence>
<dbReference type="InterPro" id="IPR003583">
    <property type="entry name" value="Hlx-hairpin-Hlx_DNA-bd_motif"/>
</dbReference>
<evidence type="ECO:0000313" key="5">
    <source>
        <dbReference type="Proteomes" id="UP000243535"/>
    </source>
</evidence>
<dbReference type="STRING" id="375574.GCA_001418035_00332"/>
<feature type="region of interest" description="Disordered" evidence="1">
    <location>
        <begin position="88"/>
        <end position="107"/>
    </location>
</feature>
<organism evidence="4 5">
    <name type="scientific">Gulbenkiania indica</name>
    <dbReference type="NCBI Taxonomy" id="375574"/>
    <lineage>
        <taxon>Bacteria</taxon>
        <taxon>Pseudomonadati</taxon>
        <taxon>Pseudomonadota</taxon>
        <taxon>Betaproteobacteria</taxon>
        <taxon>Neisseriales</taxon>
        <taxon>Chromobacteriaceae</taxon>
        <taxon>Gulbenkiania</taxon>
    </lineage>
</organism>